<evidence type="ECO:0000313" key="5">
    <source>
        <dbReference type="Proteomes" id="UP001150830"/>
    </source>
</evidence>
<dbReference type="InterPro" id="IPR016047">
    <property type="entry name" value="M23ase_b-sheet_dom"/>
</dbReference>
<dbReference type="SUPFAM" id="SSF51261">
    <property type="entry name" value="Duplicated hybrid motif"/>
    <property type="match status" value="1"/>
</dbReference>
<dbReference type="InterPro" id="IPR050570">
    <property type="entry name" value="Cell_wall_metabolism_enzyme"/>
</dbReference>
<dbReference type="InterPro" id="IPR040487">
    <property type="entry name" value="Peptidase_M23_N"/>
</dbReference>
<evidence type="ECO:0000259" key="2">
    <source>
        <dbReference type="Pfam" id="PF01551"/>
    </source>
</evidence>
<feature type="chain" id="PRO_5040999161" evidence="1">
    <location>
        <begin position="22"/>
        <end position="280"/>
    </location>
</feature>
<dbReference type="InterPro" id="IPR011055">
    <property type="entry name" value="Dup_hybrid_motif"/>
</dbReference>
<dbReference type="Gene3D" id="2.70.70.10">
    <property type="entry name" value="Glucose Permease (Domain IIA)"/>
    <property type="match status" value="1"/>
</dbReference>
<dbReference type="RefSeq" id="WP_283174820.1">
    <property type="nucleotide sequence ID" value="NZ_JAPNOA010000056.1"/>
</dbReference>
<feature type="domain" description="Peptidase family M23 N-terminal" evidence="3">
    <location>
        <begin position="27"/>
        <end position="99"/>
    </location>
</feature>
<evidence type="ECO:0000259" key="3">
    <source>
        <dbReference type="Pfam" id="PF18421"/>
    </source>
</evidence>
<protein>
    <submittedName>
        <fullName evidence="4">Peptidoglycan DD-metalloendopeptidase family protein</fullName>
    </submittedName>
</protein>
<feature type="domain" description="M23ase beta-sheet core" evidence="2">
    <location>
        <begin position="174"/>
        <end position="268"/>
    </location>
</feature>
<comment type="caution">
    <text evidence="4">The sequence shown here is derived from an EMBL/GenBank/DDBJ whole genome shotgun (WGS) entry which is preliminary data.</text>
</comment>
<accession>A0A9X3EFE7</accession>
<reference evidence="4" key="1">
    <citation type="submission" date="2022-11" db="EMBL/GenBank/DDBJ databases">
        <title>Parathalassolutuus dongxingensis gen. nov., sp. nov., a novel member of family Oceanospirillaceae isolated from a coastal shrimp pond in Guangxi, China.</title>
        <authorList>
            <person name="Chen H."/>
        </authorList>
    </citation>
    <scope>NUCLEOTIDE SEQUENCE</scope>
    <source>
        <strain evidence="4">G-43</strain>
    </source>
</reference>
<name>A0A9X3EFE7_9GAMM</name>
<dbReference type="PANTHER" id="PTHR21666:SF285">
    <property type="entry name" value="M23 FAMILY METALLOPEPTIDASE"/>
    <property type="match status" value="1"/>
</dbReference>
<keyword evidence="1" id="KW-0732">Signal</keyword>
<dbReference type="EMBL" id="JAPNOA010000056">
    <property type="protein sequence ID" value="MCY0966618.1"/>
    <property type="molecule type" value="Genomic_DNA"/>
</dbReference>
<dbReference type="PANTHER" id="PTHR21666">
    <property type="entry name" value="PEPTIDASE-RELATED"/>
    <property type="match status" value="1"/>
</dbReference>
<dbReference type="GO" id="GO:0004222">
    <property type="term" value="F:metalloendopeptidase activity"/>
    <property type="evidence" value="ECO:0007669"/>
    <property type="project" value="TreeGrafter"/>
</dbReference>
<dbReference type="AlphaFoldDB" id="A0A9X3EFE7"/>
<keyword evidence="5" id="KW-1185">Reference proteome</keyword>
<dbReference type="CDD" id="cd12797">
    <property type="entry name" value="M23_peptidase"/>
    <property type="match status" value="1"/>
</dbReference>
<organism evidence="4 5">
    <name type="scientific">Parathalassolituus penaei</name>
    <dbReference type="NCBI Taxonomy" id="2997323"/>
    <lineage>
        <taxon>Bacteria</taxon>
        <taxon>Pseudomonadati</taxon>
        <taxon>Pseudomonadota</taxon>
        <taxon>Gammaproteobacteria</taxon>
        <taxon>Oceanospirillales</taxon>
        <taxon>Oceanospirillaceae</taxon>
        <taxon>Parathalassolituus</taxon>
    </lineage>
</organism>
<evidence type="ECO:0000313" key="4">
    <source>
        <dbReference type="EMBL" id="MCY0966618.1"/>
    </source>
</evidence>
<dbReference type="Proteomes" id="UP001150830">
    <property type="component" value="Unassembled WGS sequence"/>
</dbReference>
<dbReference type="FunFam" id="2.70.70.10:FF:000019">
    <property type="entry name" value="M23 family peptidase"/>
    <property type="match status" value="1"/>
</dbReference>
<evidence type="ECO:0000256" key="1">
    <source>
        <dbReference type="SAM" id="SignalP"/>
    </source>
</evidence>
<feature type="signal peptide" evidence="1">
    <location>
        <begin position="1"/>
        <end position="21"/>
    </location>
</feature>
<dbReference type="Pfam" id="PF01551">
    <property type="entry name" value="Peptidase_M23"/>
    <property type="match status" value="1"/>
</dbReference>
<dbReference type="Pfam" id="PF18421">
    <property type="entry name" value="Peptidase_M23_N"/>
    <property type="match status" value="1"/>
</dbReference>
<sequence>MNFRRTGLLIGALLCSVGAFADLPKEHLIPGGLALFELGQSKQPPVVRYNNQQVLVYAHGGANGQAPEWTAAIGIPLDAKPGQSSATYGNQKLTFTIGSHKYAEQRLQVQNKHVNPDPKAMERINTEAARMGKIFKSFNKPEAQTWPQMIWPAEGPLSSPFGLRRFFNGEERNPHTGLDIAAKRGSRIVAPADGVIRDTGDFYFNGNTVMIDHGQGMITMFCHLDRIDVKPGQVVHQGDMVGIVGATGRATGPHLHWTLSMNNARVDPRLVLPPHPSEKK</sequence>
<proteinExistence type="predicted"/>
<dbReference type="Gene3D" id="2.60.40.1590">
    <property type="entry name" value="Peptidoglycan hydrolase domains"/>
    <property type="match status" value="1"/>
</dbReference>
<gene>
    <name evidence="4" type="ORF">OUO13_15630</name>
</gene>